<protein>
    <recommendedName>
        <fullName evidence="4">Orc1-like AAA ATPase domain-containing protein</fullName>
    </recommendedName>
</protein>
<dbReference type="Pfam" id="PF13191">
    <property type="entry name" value="AAA_16"/>
    <property type="match status" value="1"/>
</dbReference>
<reference evidence="5 6" key="1">
    <citation type="submission" date="2017-05" db="EMBL/GenBank/DDBJ databases">
        <title>Streptomyces alboflavus Genome sequencing and assembly.</title>
        <authorList>
            <person name="Wang Y."/>
            <person name="Du B."/>
            <person name="Ding Y."/>
            <person name="Liu H."/>
            <person name="Hou Q."/>
            <person name="Liu K."/>
            <person name="Wang C."/>
            <person name="Yao L."/>
        </authorList>
    </citation>
    <scope>NUCLEOTIDE SEQUENCE [LARGE SCALE GENOMIC DNA]</scope>
    <source>
        <strain evidence="5 6">MDJK44</strain>
    </source>
</reference>
<dbReference type="eggNOG" id="COG0470">
    <property type="taxonomic scope" value="Bacteria"/>
</dbReference>
<dbReference type="eggNOG" id="COG2197">
    <property type="taxonomic scope" value="Bacteria"/>
</dbReference>
<evidence type="ECO:0000313" key="6">
    <source>
        <dbReference type="Proteomes" id="UP000195880"/>
    </source>
</evidence>
<dbReference type="InterPro" id="IPR041664">
    <property type="entry name" value="AAA_16"/>
</dbReference>
<keyword evidence="1" id="KW-0547">Nucleotide-binding</keyword>
<dbReference type="GO" id="GO:0005737">
    <property type="term" value="C:cytoplasm"/>
    <property type="evidence" value="ECO:0007669"/>
    <property type="project" value="TreeGrafter"/>
</dbReference>
<keyword evidence="6" id="KW-1185">Reference proteome</keyword>
<dbReference type="EMBL" id="CP021748">
    <property type="protein sequence ID" value="ARX88389.1"/>
    <property type="molecule type" value="Genomic_DNA"/>
</dbReference>
<organism evidence="5 6">
    <name type="scientific">Streptomyces alboflavus</name>
    <dbReference type="NCBI Taxonomy" id="67267"/>
    <lineage>
        <taxon>Bacteria</taxon>
        <taxon>Bacillati</taxon>
        <taxon>Actinomycetota</taxon>
        <taxon>Actinomycetes</taxon>
        <taxon>Kitasatosporales</taxon>
        <taxon>Streptomycetaceae</taxon>
        <taxon>Streptomyces</taxon>
    </lineage>
</organism>
<dbReference type="Proteomes" id="UP000195880">
    <property type="component" value="Chromosome"/>
</dbReference>
<feature type="domain" description="Orc1-like AAA ATPase" evidence="4">
    <location>
        <begin position="23"/>
        <end position="193"/>
    </location>
</feature>
<dbReference type="SUPFAM" id="SSF52540">
    <property type="entry name" value="P-loop containing nucleoside triphosphate hydrolases"/>
    <property type="match status" value="1"/>
</dbReference>
<evidence type="ECO:0000256" key="1">
    <source>
        <dbReference type="ARBA" id="ARBA00022741"/>
    </source>
</evidence>
<feature type="compositionally biased region" description="Gly residues" evidence="3">
    <location>
        <begin position="341"/>
        <end position="350"/>
    </location>
</feature>
<evidence type="ECO:0000313" key="5">
    <source>
        <dbReference type="EMBL" id="ARX88389.1"/>
    </source>
</evidence>
<accession>A0A1Z1WPR1</accession>
<feature type="region of interest" description="Disordered" evidence="3">
    <location>
        <begin position="326"/>
        <end position="461"/>
    </location>
</feature>
<dbReference type="PANTHER" id="PTHR16305:SF35">
    <property type="entry name" value="TRANSCRIPTIONAL ACTIVATOR DOMAIN"/>
    <property type="match status" value="1"/>
</dbReference>
<dbReference type="AlphaFoldDB" id="A0A1Z1WPR1"/>
<evidence type="ECO:0000256" key="3">
    <source>
        <dbReference type="SAM" id="MobiDB-lite"/>
    </source>
</evidence>
<dbReference type="KEGG" id="salf:SMD44_07876"/>
<evidence type="ECO:0000259" key="4">
    <source>
        <dbReference type="Pfam" id="PF13191"/>
    </source>
</evidence>
<evidence type="ECO:0000256" key="2">
    <source>
        <dbReference type="ARBA" id="ARBA00022840"/>
    </source>
</evidence>
<feature type="compositionally biased region" description="Gly residues" evidence="3">
    <location>
        <begin position="1"/>
        <end position="10"/>
    </location>
</feature>
<feature type="region of interest" description="Disordered" evidence="3">
    <location>
        <begin position="1"/>
        <end position="25"/>
    </location>
</feature>
<gene>
    <name evidence="5" type="ORF">SMD44_07876</name>
</gene>
<dbReference type="GO" id="GO:0004016">
    <property type="term" value="F:adenylate cyclase activity"/>
    <property type="evidence" value="ECO:0007669"/>
    <property type="project" value="TreeGrafter"/>
</dbReference>
<dbReference type="GO" id="GO:0005524">
    <property type="term" value="F:ATP binding"/>
    <property type="evidence" value="ECO:0007669"/>
    <property type="project" value="UniProtKB-KW"/>
</dbReference>
<keyword evidence="2" id="KW-0067">ATP-binding</keyword>
<sequence length="461" mass="47546">MGEHTGGLGADTGRAPDPDPGEPFLGRDAELARLFRAVDPASADPVLMLVGDAGTGKSALLDRAVRKAEAGGARVLRAGGSEAESSLAYAALHQLLRPVAAEVDALPERQRAALHTAFGTGPEAYDRFRADQDAGRAPAAPDLMLIGVAVLSLLSALGDHHPVLVVLDDAQWCDRASLDALSFAARRLEGEPVTMLIGARADDQLPGFDRRLPTLALGPLDPTAAARLLDLQPQRPTGRTRQRILDQAGGNPLALVELTRAATAPSATAPDAAGPPPAGPLPLTAHLEGIFAARLTGLPATTTRALLLLAAMDSADSAPAVLAGLPRADDEAWPPPSRPGSSGGRAGTSGSGTRWSGPPSITPRPRTPGVRLTSGSRGCCATSRTGVPGIGPPPARARTRPCRRTWSGPPHGPSDAAGTRRRPKPSSARRSSRRAARTAPGCSSKRRRRPCSPETSPGSSN</sequence>
<dbReference type="PANTHER" id="PTHR16305">
    <property type="entry name" value="TESTICULAR SOLUBLE ADENYLYL CYCLASE"/>
    <property type="match status" value="1"/>
</dbReference>
<dbReference type="Gene3D" id="3.40.50.300">
    <property type="entry name" value="P-loop containing nucleotide triphosphate hydrolases"/>
    <property type="match status" value="1"/>
</dbReference>
<name>A0A1Z1WPR1_9ACTN</name>
<proteinExistence type="predicted"/>
<dbReference type="InterPro" id="IPR027417">
    <property type="entry name" value="P-loop_NTPase"/>
</dbReference>